<dbReference type="PANTHER" id="PTHR46211:SF1">
    <property type="entry name" value="GLYCEROPHOSPHODIESTER PHOSPHODIESTERASE, CYTOPLASMIC"/>
    <property type="match status" value="1"/>
</dbReference>
<dbReference type="InterPro" id="IPR017946">
    <property type="entry name" value="PLC-like_Pdiesterase_TIM-brl"/>
</dbReference>
<dbReference type="AlphaFoldDB" id="A0A1I3WYE1"/>
<dbReference type="PROSITE" id="PS51704">
    <property type="entry name" value="GP_PDE"/>
    <property type="match status" value="1"/>
</dbReference>
<name>A0A1I3WYE1_9RHOB</name>
<dbReference type="Gene3D" id="3.20.20.190">
    <property type="entry name" value="Phosphatidylinositol (PI) phosphodiesterase"/>
    <property type="match status" value="1"/>
</dbReference>
<dbReference type="GO" id="GO:0008081">
    <property type="term" value="F:phosphoric diester hydrolase activity"/>
    <property type="evidence" value="ECO:0007669"/>
    <property type="project" value="InterPro"/>
</dbReference>
<proteinExistence type="predicted"/>
<dbReference type="OrthoDB" id="384721at2"/>
<feature type="domain" description="GP-PDE" evidence="1">
    <location>
        <begin position="10"/>
        <end position="252"/>
    </location>
</feature>
<organism evidence="2 3">
    <name type="scientific">Celeribacter neptunius</name>
    <dbReference type="NCBI Taxonomy" id="588602"/>
    <lineage>
        <taxon>Bacteria</taxon>
        <taxon>Pseudomonadati</taxon>
        <taxon>Pseudomonadota</taxon>
        <taxon>Alphaproteobacteria</taxon>
        <taxon>Rhodobacterales</taxon>
        <taxon>Roseobacteraceae</taxon>
        <taxon>Celeribacter</taxon>
    </lineage>
</organism>
<sequence length="252" mass="27175">MPQLPEAFLKAPIAHRALHDGNVTRVENNIAAIDAAIAAGFGIEIDLQLSADGVAMVFHDYSLNRLTEGSGPFAQRNLTELSELRFKTGERGVPSFAEVLELVDGRAPLLVEVKDQDGAMGPNIGALEHAAAQAVAGYQGPLAFMSFNPHSVARLAELCPEIPRGITTASWEGIDEKLIPAPRRAELKGISDFDRVGATFISHQWDDLTAPRVAELKAAGAHILCWTVKSAEDERVARDIAENITFEGYLPT</sequence>
<dbReference type="Pfam" id="PF03009">
    <property type="entry name" value="GDPD"/>
    <property type="match status" value="1"/>
</dbReference>
<accession>A0A1I3WYE1</accession>
<evidence type="ECO:0000313" key="2">
    <source>
        <dbReference type="EMBL" id="SFK12334.1"/>
    </source>
</evidence>
<gene>
    <name evidence="2" type="ORF">SAMN04487991_3898</name>
</gene>
<dbReference type="PANTHER" id="PTHR46211">
    <property type="entry name" value="GLYCEROPHOSPHORYL DIESTER PHOSPHODIESTERASE"/>
    <property type="match status" value="1"/>
</dbReference>
<keyword evidence="3" id="KW-1185">Reference proteome</keyword>
<dbReference type="Proteomes" id="UP000199630">
    <property type="component" value="Unassembled WGS sequence"/>
</dbReference>
<dbReference type="RefSeq" id="WP_090062707.1">
    <property type="nucleotide sequence ID" value="NZ_FORH01000009.1"/>
</dbReference>
<dbReference type="EMBL" id="FORH01000009">
    <property type="protein sequence ID" value="SFK12334.1"/>
    <property type="molecule type" value="Genomic_DNA"/>
</dbReference>
<evidence type="ECO:0000259" key="1">
    <source>
        <dbReference type="PROSITE" id="PS51704"/>
    </source>
</evidence>
<dbReference type="GO" id="GO:0006629">
    <property type="term" value="P:lipid metabolic process"/>
    <property type="evidence" value="ECO:0007669"/>
    <property type="project" value="InterPro"/>
</dbReference>
<evidence type="ECO:0000313" key="3">
    <source>
        <dbReference type="Proteomes" id="UP000199630"/>
    </source>
</evidence>
<protein>
    <submittedName>
        <fullName evidence="2">Glycerophosphoryl diester phosphodiesterase</fullName>
    </submittedName>
</protein>
<dbReference type="SUPFAM" id="SSF51695">
    <property type="entry name" value="PLC-like phosphodiesterases"/>
    <property type="match status" value="1"/>
</dbReference>
<dbReference type="InterPro" id="IPR030395">
    <property type="entry name" value="GP_PDE_dom"/>
</dbReference>
<reference evidence="3" key="1">
    <citation type="submission" date="2016-10" db="EMBL/GenBank/DDBJ databases">
        <authorList>
            <person name="Varghese N."/>
            <person name="Submissions S."/>
        </authorList>
    </citation>
    <scope>NUCLEOTIDE SEQUENCE [LARGE SCALE GENOMIC DNA]</scope>
    <source>
        <strain evidence="3">DSM 26471</strain>
    </source>
</reference>
<dbReference type="STRING" id="588602.SAMN04487991_3898"/>